<dbReference type="RefSeq" id="YP_008767292.1">
    <property type="nucleotide sequence ID" value="NC_022756.1"/>
</dbReference>
<proteinExistence type="predicted"/>
<sequence length="81" mass="9426">MSKSKYVDAYLQGELCAKAELATKLLHDIAWSKWTTDAMTARVDPMYKQAREISYWLLNSDDWYTENEDGSEGDDEKDKRV</sequence>
<protein>
    <submittedName>
        <fullName evidence="1">Uncharacterized protein</fullName>
    </submittedName>
</protein>
<keyword evidence="2" id="KW-1185">Reference proteome</keyword>
<dbReference type="Proteomes" id="UP000017781">
    <property type="component" value="Segment"/>
</dbReference>
<reference evidence="1 2" key="1">
    <citation type="journal article" date="2014" name="Genome Announc.">
        <title>Complete Genome Sequences of Lactobacillus Phages J-1 and PL-1.</title>
        <authorList>
            <person name="Dieterle M.E."/>
            <person name="Jacobs-Sera D."/>
            <person name="Russell D."/>
            <person name="Hatfull G."/>
            <person name="Piuri M."/>
        </authorList>
    </citation>
    <scope>NUCLEOTIDE SEQUENCE [LARGE SCALE GENOMIC DNA]</scope>
</reference>
<dbReference type="GeneID" id="17503459"/>
<evidence type="ECO:0000313" key="1">
    <source>
        <dbReference type="EMBL" id="AGZ17334.1"/>
    </source>
</evidence>
<dbReference type="KEGG" id="vg:17503459"/>
<name>U5U3X4_9CAUD</name>
<organism evidence="1 2">
    <name type="scientific">Lactobacillus phage J-1</name>
    <dbReference type="NCBI Taxonomy" id="1414736"/>
    <lineage>
        <taxon>Viruses</taxon>
        <taxon>Duplodnaviria</taxon>
        <taxon>Heunggongvirae</taxon>
        <taxon>Uroviricota</taxon>
        <taxon>Caudoviricetes</taxon>
        <taxon>Junavirus</taxon>
        <taxon>Junavirus J1</taxon>
    </lineage>
</organism>
<accession>U5U3X4</accession>
<evidence type="ECO:0000313" key="2">
    <source>
        <dbReference type="Proteomes" id="UP000017781"/>
    </source>
</evidence>
<dbReference type="EMBL" id="KC171646">
    <property type="protein sequence ID" value="AGZ17334.1"/>
    <property type="molecule type" value="Genomic_DNA"/>
</dbReference>
<gene>
    <name evidence="1" type="ORF">J1_49</name>
</gene>